<feature type="transmembrane region" description="Helical" evidence="10">
    <location>
        <begin position="510"/>
        <end position="531"/>
    </location>
</feature>
<keyword evidence="9" id="KW-0325">Glycoprotein</keyword>
<comment type="similarity">
    <text evidence="3">Belongs to the PIGS family.</text>
</comment>
<evidence type="ECO:0000256" key="8">
    <source>
        <dbReference type="ARBA" id="ARBA00023136"/>
    </source>
</evidence>
<name>A0A0N5CYR6_THECL</name>
<reference evidence="13" key="1">
    <citation type="submission" date="2017-02" db="UniProtKB">
        <authorList>
            <consortium name="WormBaseParasite"/>
        </authorList>
    </citation>
    <scope>IDENTIFICATION</scope>
</reference>
<evidence type="ECO:0000256" key="1">
    <source>
        <dbReference type="ARBA" id="ARBA00004477"/>
    </source>
</evidence>
<dbReference type="EMBL" id="UYYF01004349">
    <property type="protein sequence ID" value="VDN02852.1"/>
    <property type="molecule type" value="Genomic_DNA"/>
</dbReference>
<protein>
    <submittedName>
        <fullName evidence="13">GPI transamidase component PIG-S</fullName>
    </submittedName>
</protein>
<organism evidence="13">
    <name type="scientific">Thelazia callipaeda</name>
    <name type="common">Oriental eyeworm</name>
    <name type="synonym">Parasitic nematode</name>
    <dbReference type="NCBI Taxonomy" id="103827"/>
    <lineage>
        <taxon>Eukaryota</taxon>
        <taxon>Metazoa</taxon>
        <taxon>Ecdysozoa</taxon>
        <taxon>Nematoda</taxon>
        <taxon>Chromadorea</taxon>
        <taxon>Rhabditida</taxon>
        <taxon>Spirurina</taxon>
        <taxon>Spiruromorpha</taxon>
        <taxon>Thelazioidea</taxon>
        <taxon>Thelaziidae</taxon>
        <taxon>Thelazia</taxon>
    </lineage>
</organism>
<proteinExistence type="inferred from homology"/>
<evidence type="ECO:0000313" key="12">
    <source>
        <dbReference type="Proteomes" id="UP000276776"/>
    </source>
</evidence>
<dbReference type="OMA" id="EHLWDFD"/>
<evidence type="ECO:0000313" key="13">
    <source>
        <dbReference type="WBParaSite" id="TCLT_0000559901-mRNA-1"/>
    </source>
</evidence>
<keyword evidence="4" id="KW-0337">GPI-anchor biosynthesis</keyword>
<feature type="transmembrane region" description="Helical" evidence="10">
    <location>
        <begin position="48"/>
        <end position="66"/>
    </location>
</feature>
<dbReference type="WBParaSite" id="TCLT_0000559901-mRNA-1">
    <property type="protein sequence ID" value="TCLT_0000559901-mRNA-1"/>
    <property type="gene ID" value="TCLT_0000559901"/>
</dbReference>
<accession>A0A0N5CYR6</accession>
<dbReference type="GO" id="GO:0006506">
    <property type="term" value="P:GPI anchor biosynthetic process"/>
    <property type="evidence" value="ECO:0007669"/>
    <property type="project" value="UniProtKB-UniPathway"/>
</dbReference>
<comment type="pathway">
    <text evidence="2">Glycolipid biosynthesis; glycosylphosphatidylinositol-anchor biosynthesis.</text>
</comment>
<evidence type="ECO:0000256" key="9">
    <source>
        <dbReference type="ARBA" id="ARBA00023180"/>
    </source>
</evidence>
<evidence type="ECO:0000256" key="7">
    <source>
        <dbReference type="ARBA" id="ARBA00022989"/>
    </source>
</evidence>
<dbReference type="AlphaFoldDB" id="A0A0N5CYR6"/>
<dbReference type="PANTHER" id="PTHR21072">
    <property type="entry name" value="GPI TRANSAMIDASE COMPONENT PIG-S"/>
    <property type="match status" value="1"/>
</dbReference>
<keyword evidence="6" id="KW-0256">Endoplasmic reticulum</keyword>
<dbReference type="PANTHER" id="PTHR21072:SF13">
    <property type="entry name" value="GPI TRANSAMIDASE COMPONENT PIG-S"/>
    <property type="match status" value="1"/>
</dbReference>
<evidence type="ECO:0000256" key="4">
    <source>
        <dbReference type="ARBA" id="ARBA00022502"/>
    </source>
</evidence>
<dbReference type="Proteomes" id="UP000276776">
    <property type="component" value="Unassembled WGS sequence"/>
</dbReference>
<evidence type="ECO:0000256" key="3">
    <source>
        <dbReference type="ARBA" id="ARBA00005316"/>
    </source>
</evidence>
<dbReference type="UniPathway" id="UPA00196"/>
<keyword evidence="12" id="KW-1185">Reference proteome</keyword>
<reference evidence="11 12" key="2">
    <citation type="submission" date="2018-11" db="EMBL/GenBank/DDBJ databases">
        <authorList>
            <consortium name="Pathogen Informatics"/>
        </authorList>
    </citation>
    <scope>NUCLEOTIDE SEQUENCE [LARGE SCALE GENOMIC DNA]</scope>
</reference>
<gene>
    <name evidence="11" type="ORF">TCLT_LOCUS5588</name>
</gene>
<dbReference type="GO" id="GO:0042765">
    <property type="term" value="C:GPI-anchor transamidase complex"/>
    <property type="evidence" value="ECO:0007669"/>
    <property type="project" value="InterPro"/>
</dbReference>
<keyword evidence="5 10" id="KW-0812">Transmembrane</keyword>
<evidence type="ECO:0000256" key="6">
    <source>
        <dbReference type="ARBA" id="ARBA00022824"/>
    </source>
</evidence>
<dbReference type="GO" id="GO:0016255">
    <property type="term" value="P:attachment of GPI anchor to protein"/>
    <property type="evidence" value="ECO:0007669"/>
    <property type="project" value="InterPro"/>
</dbReference>
<evidence type="ECO:0000313" key="11">
    <source>
        <dbReference type="EMBL" id="VDN02852.1"/>
    </source>
</evidence>
<evidence type="ECO:0000256" key="2">
    <source>
        <dbReference type="ARBA" id="ARBA00004687"/>
    </source>
</evidence>
<keyword evidence="7 10" id="KW-1133">Transmembrane helix</keyword>
<comment type="subcellular location">
    <subcellularLocation>
        <location evidence="1">Endoplasmic reticulum membrane</location>
        <topology evidence="1">Multi-pass membrane protein</topology>
    </subcellularLocation>
</comment>
<evidence type="ECO:0000256" key="10">
    <source>
        <dbReference type="SAM" id="Phobius"/>
    </source>
</evidence>
<dbReference type="Pfam" id="PF10510">
    <property type="entry name" value="PIG-S"/>
    <property type="match status" value="1"/>
</dbReference>
<dbReference type="InterPro" id="IPR019540">
    <property type="entry name" value="PtdIno-glycan_biosynth_class_S"/>
</dbReference>
<dbReference type="STRING" id="103827.A0A0N5CYR6"/>
<evidence type="ECO:0000256" key="5">
    <source>
        <dbReference type="ARBA" id="ARBA00022692"/>
    </source>
</evidence>
<keyword evidence="8 10" id="KW-0472">Membrane</keyword>
<dbReference type="OrthoDB" id="28748at2759"/>
<sequence>MGKVKEVCDKGIVRFDCDESLLEAKEERAERVLALTPREREELPYRRISALSFIAIMLIFGVPLWWQTTSTYRAPFHTFSVDDRILVPIHISVASSHSSLKFHVDRSMVLLLNNLYKLPEIDHIHFVYKWNHKNVDYLEITPRTKGDKLDIFGMHVAIVNETAWPYSGYTIYFGNLWTFVLNSEDETELAQRMFAAITNFLLDINHLSAIVRRDLRRRIQTQDIDALSPSQQKRLIWDSVALNAQYIVHVIFLHAGYKESNGHHWAERVVLNARRFAMKLAEVTELIISSEHLWDFDLNAWLMKDIKGRNIIHMSDISKIVTAVEQETSTVESSAPVIKLVLFDSLHPITLLDQYEEDCNSVVVASWGALFSTRDSGSLIVDESVIAAMRVLFGLDTDLPNTAQRLPLPVAEWEIRRMKLRSFIDCSINAISSVGAIKKLVSQISSIVISDEVANKTNYAVKLISETLSAAEKTGNIEVASVIEGRALAESALNDQSLLSLLYFPNDQKFAIYLPLFLPTLLSLLGSVLTLNRYWMGKE</sequence>